<sequence length="362" mass="37638">MSAVRRVLYYAHQHGSGHVRHAGRLVAAGVADVVVATAHPDAPDLLPPGAPVAALPSDVVPGHVQPARSPLHHTPVGPTIQDRFRALHEVALGVRPDVCVVDVSVEAALFLRLAGFPVVHRRMHGDRTDPAHRLVYAESDALVAHYGADLEDPAWLAEHGGRAVHLGVPDDAGRLGRRAAPTTNAATGSGTETRGSRTVAVVAGTGGGGVAIADLDRAAAAVPDARWDVYGPVRGGRPSSPNLTLHGWAPDAGERAARADVVVVSAGHNAAVDAARSGRPVVLAPEERPFDEQRCFARAVERATGVPACAWDEPAERWAAAVDCALTEPAAADRLAAALLVPPERHAAGWARALELAAAARR</sequence>
<dbReference type="RefSeq" id="WP_184241528.1">
    <property type="nucleotide sequence ID" value="NZ_JACHNA010000001.1"/>
</dbReference>
<dbReference type="SUPFAM" id="SSF53756">
    <property type="entry name" value="UDP-Glycosyltransferase/glycogen phosphorylase"/>
    <property type="match status" value="1"/>
</dbReference>
<evidence type="ECO:0000256" key="1">
    <source>
        <dbReference type="SAM" id="MobiDB-lite"/>
    </source>
</evidence>
<gene>
    <name evidence="2" type="ORF">HDA30_001473</name>
</gene>
<protein>
    <recommendedName>
        <fullName evidence="4">Glycosyl transferase</fullName>
    </recommendedName>
</protein>
<name>A0A7W7GPM7_9MICC</name>
<reference evidence="2 3" key="1">
    <citation type="submission" date="2020-08" db="EMBL/GenBank/DDBJ databases">
        <title>Sequencing the genomes of 1000 actinobacteria strains.</title>
        <authorList>
            <person name="Klenk H.-P."/>
        </authorList>
    </citation>
    <scope>NUCLEOTIDE SEQUENCE [LARGE SCALE GENOMIC DNA]</scope>
    <source>
        <strain evidence="2 3">DSM 23974</strain>
    </source>
</reference>
<dbReference type="Gene3D" id="3.40.50.2000">
    <property type="entry name" value="Glycogen Phosphorylase B"/>
    <property type="match status" value="1"/>
</dbReference>
<keyword evidence="3" id="KW-1185">Reference proteome</keyword>
<evidence type="ECO:0000313" key="2">
    <source>
        <dbReference type="EMBL" id="MBB4735965.1"/>
    </source>
</evidence>
<dbReference type="EMBL" id="JACHNA010000001">
    <property type="protein sequence ID" value="MBB4735965.1"/>
    <property type="molecule type" value="Genomic_DNA"/>
</dbReference>
<dbReference type="Proteomes" id="UP000540191">
    <property type="component" value="Unassembled WGS sequence"/>
</dbReference>
<feature type="region of interest" description="Disordered" evidence="1">
    <location>
        <begin position="173"/>
        <end position="194"/>
    </location>
</feature>
<proteinExistence type="predicted"/>
<organism evidence="2 3">
    <name type="scientific">Micrococcus cohnii</name>
    <dbReference type="NCBI Taxonomy" id="993416"/>
    <lineage>
        <taxon>Bacteria</taxon>
        <taxon>Bacillati</taxon>
        <taxon>Actinomycetota</taxon>
        <taxon>Actinomycetes</taxon>
        <taxon>Micrococcales</taxon>
        <taxon>Micrococcaceae</taxon>
        <taxon>Micrococcus</taxon>
    </lineage>
</organism>
<dbReference type="AlphaFoldDB" id="A0A7W7GPM7"/>
<evidence type="ECO:0000313" key="3">
    <source>
        <dbReference type="Proteomes" id="UP000540191"/>
    </source>
</evidence>
<evidence type="ECO:0008006" key="4">
    <source>
        <dbReference type="Google" id="ProtNLM"/>
    </source>
</evidence>
<comment type="caution">
    <text evidence="2">The sequence shown here is derived from an EMBL/GenBank/DDBJ whole genome shotgun (WGS) entry which is preliminary data.</text>
</comment>
<accession>A0A7W7GPM7</accession>